<gene>
    <name evidence="1" type="ORF">AVDCRST_MAG53-1690</name>
</gene>
<reference evidence="1" key="1">
    <citation type="submission" date="2020-02" db="EMBL/GenBank/DDBJ databases">
        <authorList>
            <person name="Meier V. D."/>
        </authorList>
    </citation>
    <scope>NUCLEOTIDE SEQUENCE</scope>
    <source>
        <strain evidence="1">AVDCRST_MAG53</strain>
    </source>
</reference>
<evidence type="ECO:0000313" key="1">
    <source>
        <dbReference type="EMBL" id="CAA9494019.1"/>
    </source>
</evidence>
<organism evidence="1">
    <name type="scientific">uncultured Solirubrobacteraceae bacterium</name>
    <dbReference type="NCBI Taxonomy" id="1162706"/>
    <lineage>
        <taxon>Bacteria</taxon>
        <taxon>Bacillati</taxon>
        <taxon>Actinomycetota</taxon>
        <taxon>Thermoleophilia</taxon>
        <taxon>Solirubrobacterales</taxon>
        <taxon>Solirubrobacteraceae</taxon>
        <taxon>environmental samples</taxon>
    </lineage>
</organism>
<dbReference type="EMBL" id="CADCVR010000052">
    <property type="protein sequence ID" value="CAA9494019.1"/>
    <property type="molecule type" value="Genomic_DNA"/>
</dbReference>
<dbReference type="AlphaFoldDB" id="A0A6J4SAV8"/>
<proteinExistence type="predicted"/>
<protein>
    <submittedName>
        <fullName evidence="1">Uncharacterized protein</fullName>
    </submittedName>
</protein>
<sequence length="86" mass="8654">MSVLVAVTDHAAERFRQRVGSRTGALDVKPEVVARVVAAWDAGRVSDEPPAGSTGARGTVYLRGARVGPDTGISTSAAATAGSSSS</sequence>
<accession>A0A6J4SAV8</accession>
<name>A0A6J4SAV8_9ACTN</name>